<evidence type="ECO:0000259" key="3">
    <source>
        <dbReference type="PROSITE" id="PS50222"/>
    </source>
</evidence>
<feature type="domain" description="EF-hand" evidence="3">
    <location>
        <begin position="45"/>
        <end position="80"/>
    </location>
</feature>
<reference evidence="5" key="1">
    <citation type="submission" date="2025-08" db="UniProtKB">
        <authorList>
            <consortium name="RefSeq"/>
        </authorList>
    </citation>
    <scope>IDENTIFICATION</scope>
    <source>
        <tissue evidence="5">Whole sample</tissue>
    </source>
</reference>
<name>A0A8B8D7Y2_CRAVI</name>
<evidence type="ECO:0000313" key="4">
    <source>
        <dbReference type="Proteomes" id="UP000694844"/>
    </source>
</evidence>
<evidence type="ECO:0000313" key="5">
    <source>
        <dbReference type="RefSeq" id="XP_022324232.1"/>
    </source>
</evidence>
<dbReference type="AlphaFoldDB" id="A0A8B8D7Y2"/>
<dbReference type="KEGG" id="cvn:111125067"/>
<accession>A0A8B8D7Y2</accession>
<dbReference type="InterPro" id="IPR002048">
    <property type="entry name" value="EF_hand_dom"/>
</dbReference>
<keyword evidence="2" id="KW-0732">Signal</keyword>
<protein>
    <submittedName>
        <fullName evidence="5">Uncharacterized protein LOC111125067</fullName>
    </submittedName>
</protein>
<gene>
    <name evidence="5" type="primary">LOC111125067</name>
</gene>
<dbReference type="RefSeq" id="XP_022324232.1">
    <property type="nucleotide sequence ID" value="XM_022468524.1"/>
</dbReference>
<dbReference type="OrthoDB" id="6115261at2759"/>
<dbReference type="InterPro" id="IPR011992">
    <property type="entry name" value="EF-hand-dom_pair"/>
</dbReference>
<dbReference type="SUPFAM" id="SSF47473">
    <property type="entry name" value="EF-hand"/>
    <property type="match status" value="1"/>
</dbReference>
<evidence type="ECO:0000256" key="2">
    <source>
        <dbReference type="SAM" id="SignalP"/>
    </source>
</evidence>
<keyword evidence="4" id="KW-1185">Reference proteome</keyword>
<proteinExistence type="predicted"/>
<dbReference type="GeneID" id="111125067"/>
<dbReference type="SMART" id="SM00054">
    <property type="entry name" value="EFh"/>
    <property type="match status" value="2"/>
</dbReference>
<dbReference type="GO" id="GO:0005509">
    <property type="term" value="F:calcium ion binding"/>
    <property type="evidence" value="ECO:0007669"/>
    <property type="project" value="InterPro"/>
</dbReference>
<feature type="domain" description="EF-hand" evidence="3">
    <location>
        <begin position="82"/>
        <end position="111"/>
    </location>
</feature>
<sequence length="138" mass="15778">MQFLIISCFLAFSFGQQPPLTDEEIQYWVKDGFGNLDVDPKDGILTQEELGKVFSTGDTDGDGNLTRTDFGAFMGLNFPFTDQLFNLFDWNKNGVLSKDEFVDKPLVAADQNGDNQHSRQEFDDFYTKVLRRFNQRLG</sequence>
<feature type="signal peptide" evidence="2">
    <location>
        <begin position="1"/>
        <end position="15"/>
    </location>
</feature>
<dbReference type="InterPro" id="IPR018247">
    <property type="entry name" value="EF_Hand_1_Ca_BS"/>
</dbReference>
<dbReference type="Pfam" id="PF13499">
    <property type="entry name" value="EF-hand_7"/>
    <property type="match status" value="1"/>
</dbReference>
<dbReference type="Proteomes" id="UP000694844">
    <property type="component" value="Chromosome 3"/>
</dbReference>
<organism evidence="4 5">
    <name type="scientific">Crassostrea virginica</name>
    <name type="common">Eastern oyster</name>
    <dbReference type="NCBI Taxonomy" id="6565"/>
    <lineage>
        <taxon>Eukaryota</taxon>
        <taxon>Metazoa</taxon>
        <taxon>Spiralia</taxon>
        <taxon>Lophotrochozoa</taxon>
        <taxon>Mollusca</taxon>
        <taxon>Bivalvia</taxon>
        <taxon>Autobranchia</taxon>
        <taxon>Pteriomorphia</taxon>
        <taxon>Ostreida</taxon>
        <taxon>Ostreoidea</taxon>
        <taxon>Ostreidae</taxon>
        <taxon>Crassostrea</taxon>
    </lineage>
</organism>
<keyword evidence="1" id="KW-0106">Calcium</keyword>
<dbReference type="Gene3D" id="1.10.238.10">
    <property type="entry name" value="EF-hand"/>
    <property type="match status" value="1"/>
</dbReference>
<dbReference type="PROSITE" id="PS50222">
    <property type="entry name" value="EF_HAND_2"/>
    <property type="match status" value="2"/>
</dbReference>
<evidence type="ECO:0000256" key="1">
    <source>
        <dbReference type="ARBA" id="ARBA00022837"/>
    </source>
</evidence>
<dbReference type="PROSITE" id="PS00018">
    <property type="entry name" value="EF_HAND_1"/>
    <property type="match status" value="1"/>
</dbReference>
<feature type="chain" id="PRO_5034039784" evidence="2">
    <location>
        <begin position="16"/>
        <end position="138"/>
    </location>
</feature>